<evidence type="ECO:0000313" key="7">
    <source>
        <dbReference type="Proteomes" id="UP000077755"/>
    </source>
</evidence>
<evidence type="ECO:0008006" key="8">
    <source>
        <dbReference type="Google" id="ProtNLM"/>
    </source>
</evidence>
<evidence type="ECO:0000259" key="4">
    <source>
        <dbReference type="PROSITE" id="PS50090"/>
    </source>
</evidence>
<accession>A0AAF1B026</accession>
<dbReference type="SMART" id="SM00717">
    <property type="entry name" value="SANT"/>
    <property type="match status" value="1"/>
</dbReference>
<evidence type="ECO:0000256" key="2">
    <source>
        <dbReference type="ARBA" id="ARBA00023242"/>
    </source>
</evidence>
<protein>
    <recommendedName>
        <fullName evidence="8">Myb-like domain-containing protein</fullName>
    </recommendedName>
</protein>
<feature type="domain" description="HTH myb-type" evidence="5">
    <location>
        <begin position="201"/>
        <end position="257"/>
    </location>
</feature>
<dbReference type="InterPro" id="IPR009057">
    <property type="entry name" value="Homeodomain-like_sf"/>
</dbReference>
<keyword evidence="7" id="KW-1185">Reference proteome</keyword>
<dbReference type="PROSITE" id="PS51294">
    <property type="entry name" value="HTH_MYB"/>
    <property type="match status" value="1"/>
</dbReference>
<reference evidence="6" key="2">
    <citation type="submission" date="2022-03" db="EMBL/GenBank/DDBJ databases">
        <title>Draft title - Genomic analysis of global carrot germplasm unveils the trajectory of domestication and the origin of high carotenoid orange carrot.</title>
        <authorList>
            <person name="Iorizzo M."/>
            <person name="Ellison S."/>
            <person name="Senalik D."/>
            <person name="Macko-Podgorni A."/>
            <person name="Grzebelus D."/>
            <person name="Bostan H."/>
            <person name="Rolling W."/>
            <person name="Curaba J."/>
            <person name="Simon P."/>
        </authorList>
    </citation>
    <scope>NUCLEOTIDE SEQUENCE</scope>
    <source>
        <tissue evidence="6">Leaf</tissue>
    </source>
</reference>
<dbReference type="GO" id="GO:0005634">
    <property type="term" value="C:nucleus"/>
    <property type="evidence" value="ECO:0007669"/>
    <property type="project" value="UniProtKB-SubCell"/>
</dbReference>
<feature type="compositionally biased region" description="Polar residues" evidence="3">
    <location>
        <begin position="310"/>
        <end position="323"/>
    </location>
</feature>
<dbReference type="PROSITE" id="PS50090">
    <property type="entry name" value="MYB_LIKE"/>
    <property type="match status" value="1"/>
</dbReference>
<evidence type="ECO:0000256" key="3">
    <source>
        <dbReference type="SAM" id="MobiDB-lite"/>
    </source>
</evidence>
<feature type="domain" description="Myb-like" evidence="4">
    <location>
        <begin position="200"/>
        <end position="253"/>
    </location>
</feature>
<dbReference type="InterPro" id="IPR017930">
    <property type="entry name" value="Myb_dom"/>
</dbReference>
<sequence>MATIKKVFITEGDISTLLGRYSGTTIFALLQEVAQVPGKKYDWNELVKNSNTGITNAREYQMVWRHLAYRAPLVEELDDQEVEPLDDDSDLDCELEALPTVTADASAEAAACVKVLIASGMPSNSTLPTGSTIEAPLTISIPNRQPARGPSANSQPSTFVHGTSITVPVSVQKQPLPAVTPATAATPATTAEGLESGNLPPRRKRKLWTDAEDLELLAAVKKCGEGNWANILKEQLMKERTASQLSQRWNIIKKRKRNSSLPGGEGNSTLGGKGNSSSGGGAQLSEAQLAARRAMSLALNMPLTDKLMASSSRVGGTSNMNQNEKSKADGAQQRTVVLGLSSQSLVNSKAHSTKSTDEMVKATAVAAGARIGNPCEAMLLKNNGSSLPSNVHYIRTGLASTTQSTSSSALNDPRQIQKPAGATKKLEGILPNSVDGGQVPVDRD</sequence>
<dbReference type="PANTHER" id="PTHR47206:SF1">
    <property type="entry name" value="HOMEODOMAIN-LIKE SUPERFAMILY PROTEIN"/>
    <property type="match status" value="1"/>
</dbReference>
<feature type="compositionally biased region" description="Low complexity" evidence="3">
    <location>
        <begin position="180"/>
        <end position="191"/>
    </location>
</feature>
<dbReference type="AlphaFoldDB" id="A0AAF1B026"/>
<dbReference type="Pfam" id="PF00249">
    <property type="entry name" value="Myb_DNA-binding"/>
    <property type="match status" value="1"/>
</dbReference>
<keyword evidence="2" id="KW-0539">Nucleus</keyword>
<feature type="region of interest" description="Disordered" evidence="3">
    <location>
        <begin position="251"/>
        <end position="285"/>
    </location>
</feature>
<dbReference type="EMBL" id="CP093346">
    <property type="protein sequence ID" value="WOG98911.1"/>
    <property type="molecule type" value="Genomic_DNA"/>
</dbReference>
<proteinExistence type="predicted"/>
<gene>
    <name evidence="6" type="ORF">DCAR_0418257</name>
</gene>
<reference evidence="6" key="1">
    <citation type="journal article" date="2016" name="Nat. Genet.">
        <title>A high-quality carrot genome assembly provides new insights into carotenoid accumulation and asterid genome evolution.</title>
        <authorList>
            <person name="Iorizzo M."/>
            <person name="Ellison S."/>
            <person name="Senalik D."/>
            <person name="Zeng P."/>
            <person name="Satapoomin P."/>
            <person name="Huang J."/>
            <person name="Bowman M."/>
            <person name="Iovene M."/>
            <person name="Sanseverino W."/>
            <person name="Cavagnaro P."/>
            <person name="Yildiz M."/>
            <person name="Macko-Podgorni A."/>
            <person name="Moranska E."/>
            <person name="Grzebelus E."/>
            <person name="Grzebelus D."/>
            <person name="Ashrafi H."/>
            <person name="Zheng Z."/>
            <person name="Cheng S."/>
            <person name="Spooner D."/>
            <person name="Van Deynze A."/>
            <person name="Simon P."/>
        </authorList>
    </citation>
    <scope>NUCLEOTIDE SEQUENCE</scope>
    <source>
        <tissue evidence="6">Leaf</tissue>
    </source>
</reference>
<feature type="region of interest" description="Disordered" evidence="3">
    <location>
        <begin position="401"/>
        <end position="444"/>
    </location>
</feature>
<dbReference type="CDD" id="cd11660">
    <property type="entry name" value="SANT_TRF"/>
    <property type="match status" value="1"/>
</dbReference>
<dbReference type="InterPro" id="IPR001005">
    <property type="entry name" value="SANT/Myb"/>
</dbReference>
<dbReference type="Proteomes" id="UP000077755">
    <property type="component" value="Chromosome 4"/>
</dbReference>
<feature type="region of interest" description="Disordered" evidence="3">
    <location>
        <begin position="310"/>
        <end position="332"/>
    </location>
</feature>
<feature type="region of interest" description="Disordered" evidence="3">
    <location>
        <begin position="180"/>
        <end position="203"/>
    </location>
</feature>
<dbReference type="Gene3D" id="1.10.10.60">
    <property type="entry name" value="Homeodomain-like"/>
    <property type="match status" value="1"/>
</dbReference>
<name>A0AAF1B026_DAUCS</name>
<organism evidence="6 7">
    <name type="scientific">Daucus carota subsp. sativus</name>
    <name type="common">Carrot</name>
    <dbReference type="NCBI Taxonomy" id="79200"/>
    <lineage>
        <taxon>Eukaryota</taxon>
        <taxon>Viridiplantae</taxon>
        <taxon>Streptophyta</taxon>
        <taxon>Embryophyta</taxon>
        <taxon>Tracheophyta</taxon>
        <taxon>Spermatophyta</taxon>
        <taxon>Magnoliopsida</taxon>
        <taxon>eudicotyledons</taxon>
        <taxon>Gunneridae</taxon>
        <taxon>Pentapetalae</taxon>
        <taxon>asterids</taxon>
        <taxon>campanulids</taxon>
        <taxon>Apiales</taxon>
        <taxon>Apiaceae</taxon>
        <taxon>Apioideae</taxon>
        <taxon>Scandiceae</taxon>
        <taxon>Daucinae</taxon>
        <taxon>Daucus</taxon>
        <taxon>Daucus sect. Daucus</taxon>
    </lineage>
</organism>
<dbReference type="PANTHER" id="PTHR47206">
    <property type="entry name" value="HOMEODOMAIN-LIKE SUPERFAMILY PROTEIN"/>
    <property type="match status" value="1"/>
</dbReference>
<feature type="compositionally biased region" description="Gly residues" evidence="3">
    <location>
        <begin position="263"/>
        <end position="282"/>
    </location>
</feature>
<evidence type="ECO:0000259" key="5">
    <source>
        <dbReference type="PROSITE" id="PS51294"/>
    </source>
</evidence>
<dbReference type="SUPFAM" id="SSF46689">
    <property type="entry name" value="Homeodomain-like"/>
    <property type="match status" value="1"/>
</dbReference>
<evidence type="ECO:0000256" key="1">
    <source>
        <dbReference type="ARBA" id="ARBA00004123"/>
    </source>
</evidence>
<evidence type="ECO:0000313" key="6">
    <source>
        <dbReference type="EMBL" id="WOG98911.1"/>
    </source>
</evidence>
<comment type="subcellular location">
    <subcellularLocation>
        <location evidence="1">Nucleus</location>
    </subcellularLocation>
</comment>